<reference evidence="5" key="1">
    <citation type="submission" date="2024-02" db="UniProtKB">
        <authorList>
            <consortium name="WormBaseParasite"/>
        </authorList>
    </citation>
    <scope>IDENTIFICATION</scope>
</reference>
<proteinExistence type="predicted"/>
<dbReference type="Proteomes" id="UP000887575">
    <property type="component" value="Unassembled WGS sequence"/>
</dbReference>
<feature type="transmembrane region" description="Helical" evidence="2">
    <location>
        <begin position="268"/>
        <end position="291"/>
    </location>
</feature>
<protein>
    <recommendedName>
        <fullName evidence="6">C-type lectin domain-containing protein</fullName>
    </recommendedName>
</protein>
<feature type="compositionally biased region" description="Polar residues" evidence="1">
    <location>
        <begin position="451"/>
        <end position="463"/>
    </location>
</feature>
<evidence type="ECO:0000256" key="1">
    <source>
        <dbReference type="SAM" id="MobiDB-lite"/>
    </source>
</evidence>
<feature type="compositionally biased region" description="Low complexity" evidence="1">
    <location>
        <begin position="104"/>
        <end position="140"/>
    </location>
</feature>
<keyword evidence="4" id="KW-1185">Reference proteome</keyword>
<evidence type="ECO:0000313" key="4">
    <source>
        <dbReference type="Proteomes" id="UP000887575"/>
    </source>
</evidence>
<evidence type="ECO:0000256" key="2">
    <source>
        <dbReference type="SAM" id="Phobius"/>
    </source>
</evidence>
<feature type="signal peptide" evidence="3">
    <location>
        <begin position="1"/>
        <end position="23"/>
    </location>
</feature>
<organism evidence="4 5">
    <name type="scientific">Mesorhabditis belari</name>
    <dbReference type="NCBI Taxonomy" id="2138241"/>
    <lineage>
        <taxon>Eukaryota</taxon>
        <taxon>Metazoa</taxon>
        <taxon>Ecdysozoa</taxon>
        <taxon>Nematoda</taxon>
        <taxon>Chromadorea</taxon>
        <taxon>Rhabditida</taxon>
        <taxon>Rhabditina</taxon>
        <taxon>Rhabditomorpha</taxon>
        <taxon>Rhabditoidea</taxon>
        <taxon>Rhabditidae</taxon>
        <taxon>Mesorhabditinae</taxon>
        <taxon>Mesorhabditis</taxon>
    </lineage>
</organism>
<sequence length="524" mass="58106">MRRFVHKPSILIVLLIGLHFVSPECEDGWEQSDVLGCLLKTNVVAQSMDQAEKLCKSHNAGLLKLDNDKEADAFLMMSSFQQSNSTTREKNVSKTVLPPSPSGTSNTPETTKPTTRTTTQTRELTSLSTSQPVDSSTSSTLITTQKNTLSPMEPNRRRRKIDQQNKTAQRSTTMMVQQKTTTFQKFFAYGLNSTSEYSTITNETTKETGNCKYITFHLNSTSSCDVSNKTHMFNCDDTMGIVETVCQKEPTVPGKDAAIAPLEYKIQLGISLTLVFMLELITFTSILMIFIRVWRARKYYQLFFKGLKALDERVKLQEYGNRDVIPVLELIGIDVKTWKSDRAKENEKADALAYVLKRDHLPAIVRPTNGKKKGNNKINKGNTATSMNSKMKSTMASAAKAPGKISPQGQQALQDSLASPPPPPPMQPQGQQQQDTRSQMKSVAYFEEIGGSNQNKGGSQMGRSGQKAGSARNNGSGQKDSKDVTFYRQSFTLMKAIQSHPRKESLILGNPVDSSKSFKSPAYS</sequence>
<keyword evidence="3" id="KW-0732">Signal</keyword>
<dbReference type="WBParaSite" id="MBELARI_LOCUS12490">
    <property type="protein sequence ID" value="MBELARI_LOCUS12490"/>
    <property type="gene ID" value="MBELARI_LOCUS12490"/>
</dbReference>
<feature type="compositionally biased region" description="Polar residues" evidence="1">
    <location>
        <begin position="407"/>
        <end position="417"/>
    </location>
</feature>
<feature type="region of interest" description="Disordered" evidence="1">
    <location>
        <begin position="365"/>
        <end position="483"/>
    </location>
</feature>
<name>A0AAF3EEU3_9BILA</name>
<evidence type="ECO:0008006" key="6">
    <source>
        <dbReference type="Google" id="ProtNLM"/>
    </source>
</evidence>
<feature type="compositionally biased region" description="Polar residues" evidence="1">
    <location>
        <begin position="164"/>
        <end position="175"/>
    </location>
</feature>
<keyword evidence="2" id="KW-0812">Transmembrane</keyword>
<feature type="chain" id="PRO_5042132699" description="C-type lectin domain-containing protein" evidence="3">
    <location>
        <begin position="24"/>
        <end position="524"/>
    </location>
</feature>
<evidence type="ECO:0000256" key="3">
    <source>
        <dbReference type="SAM" id="SignalP"/>
    </source>
</evidence>
<evidence type="ECO:0000313" key="5">
    <source>
        <dbReference type="WBParaSite" id="MBELARI_LOCUS12490"/>
    </source>
</evidence>
<feature type="region of interest" description="Disordered" evidence="1">
    <location>
        <begin position="498"/>
        <end position="524"/>
    </location>
</feature>
<feature type="region of interest" description="Disordered" evidence="1">
    <location>
        <begin position="80"/>
        <end position="175"/>
    </location>
</feature>
<keyword evidence="2" id="KW-0472">Membrane</keyword>
<feature type="compositionally biased region" description="Polar residues" evidence="1">
    <location>
        <begin position="141"/>
        <end position="150"/>
    </location>
</feature>
<dbReference type="AlphaFoldDB" id="A0AAF3EEU3"/>
<feature type="compositionally biased region" description="Low complexity" evidence="1">
    <location>
        <begin position="376"/>
        <end position="401"/>
    </location>
</feature>
<feature type="compositionally biased region" description="Polar residues" evidence="1">
    <location>
        <begin position="512"/>
        <end position="524"/>
    </location>
</feature>
<accession>A0AAF3EEU3</accession>
<keyword evidence="2" id="KW-1133">Transmembrane helix</keyword>